<dbReference type="PANTHER" id="PTHR36180:SF1">
    <property type="entry name" value="ANTA_ANTB ANTIREPRESSOR DOMAIN-CONTAINING PROTEIN"/>
    <property type="match status" value="1"/>
</dbReference>
<dbReference type="EMBL" id="CP123759">
    <property type="protein sequence ID" value="WGO83175.1"/>
    <property type="molecule type" value="Genomic_DNA"/>
</dbReference>
<evidence type="ECO:0000259" key="2">
    <source>
        <dbReference type="Pfam" id="PF08346"/>
    </source>
</evidence>
<dbReference type="Pfam" id="PF08346">
    <property type="entry name" value="AntA"/>
    <property type="match status" value="1"/>
</dbReference>
<dbReference type="Pfam" id="PF03374">
    <property type="entry name" value="ANT"/>
    <property type="match status" value="1"/>
</dbReference>
<evidence type="ECO:0000259" key="1">
    <source>
        <dbReference type="Pfam" id="PF03374"/>
    </source>
</evidence>
<feature type="domain" description="AntA/AntB antirepressor" evidence="2">
    <location>
        <begin position="20"/>
        <end position="94"/>
    </location>
</feature>
<dbReference type="Proteomes" id="UP001231859">
    <property type="component" value="Chromosome"/>
</dbReference>
<gene>
    <name evidence="3" type="ORF">QG404_12650</name>
</gene>
<proteinExistence type="predicted"/>
<evidence type="ECO:0000313" key="3">
    <source>
        <dbReference type="EMBL" id="WGO83175.1"/>
    </source>
</evidence>
<organism evidence="3 4">
    <name type="scientific">Arsenophonus apicola</name>
    <dbReference type="NCBI Taxonomy" id="2879119"/>
    <lineage>
        <taxon>Bacteria</taxon>
        <taxon>Pseudomonadati</taxon>
        <taxon>Pseudomonadota</taxon>
        <taxon>Gammaproteobacteria</taxon>
        <taxon>Enterobacterales</taxon>
        <taxon>Morganellaceae</taxon>
        <taxon>Arsenophonus</taxon>
    </lineage>
</organism>
<reference evidence="3 4" key="1">
    <citation type="submission" date="2023-04" db="EMBL/GenBank/DDBJ databases">
        <title>Genome dynamics across the evolutionary transition to endosymbiosis.</title>
        <authorList>
            <person name="Siozios S."/>
            <person name="Nadal-Jimenez P."/>
            <person name="Azagi T."/>
            <person name="Sprong H."/>
            <person name="Frost C.L."/>
            <person name="Parratt S.R."/>
            <person name="Taylor G."/>
            <person name="Brettell L."/>
            <person name="Lew K.C."/>
            <person name="Croft L."/>
            <person name="King K.C."/>
            <person name="Brockhurst M.A."/>
            <person name="Hypsa V."/>
            <person name="Novakova E."/>
            <person name="Darby A.C."/>
            <person name="Hurst G.D.D."/>
        </authorList>
    </citation>
    <scope>NUCLEOTIDE SEQUENCE [LARGE SCALE GENOMIC DNA]</scope>
    <source>
        <strain evidence="4">aApi_AU</strain>
    </source>
</reference>
<dbReference type="InterPro" id="IPR005039">
    <property type="entry name" value="Ant_C"/>
</dbReference>
<keyword evidence="4" id="KW-1185">Reference proteome</keyword>
<dbReference type="InterPro" id="IPR013557">
    <property type="entry name" value="AntA/B_antirep"/>
</dbReference>
<dbReference type="RefSeq" id="WP_280937834.1">
    <property type="nucleotide sequence ID" value="NZ_CP123759.1"/>
</dbReference>
<name>A0ABY8P110_9GAMM</name>
<sequence>MQNLINIETKNINGELIQTVNSRDLHAFLEIGKDFTTWIKDRINQYGFVENQDYIIVENLSSPKSGSAKSRQRLMKDYYISIDMAKELSMVERNEKGKQARQYFIECERRILQPKLSNDPTNLGLPNFLDPAESAIAWATQHKKVQLLGVQVKQLVTENDCLKNLFKEGMTPTQFSKMLNGVNSQQINHFLAERKWLYNESKSGIRWRVASYARDKYLTEKQSEISLHGANPFISYQPVLLKKGAQRLYDLYLDYKLPMKLTWNGAHTHDKSINGIYLKH</sequence>
<dbReference type="PANTHER" id="PTHR36180">
    <property type="entry name" value="DNA-BINDING PROTEIN-RELATED-RELATED"/>
    <property type="match status" value="1"/>
</dbReference>
<feature type="domain" description="Antirepressor protein C-terminal" evidence="1">
    <location>
        <begin position="170"/>
        <end position="253"/>
    </location>
</feature>
<evidence type="ECO:0000313" key="4">
    <source>
        <dbReference type="Proteomes" id="UP001231859"/>
    </source>
</evidence>
<accession>A0ABY8P110</accession>
<protein>
    <submittedName>
        <fullName evidence="3">AntA/AntB antirepressor family protein</fullName>
    </submittedName>
</protein>